<reference evidence="1" key="2">
    <citation type="journal article" date="2015" name="Fish Shellfish Immunol.">
        <title>Early steps in the European eel (Anguilla anguilla)-Vibrio vulnificus interaction in the gills: Role of the RtxA13 toxin.</title>
        <authorList>
            <person name="Callol A."/>
            <person name="Pajuelo D."/>
            <person name="Ebbesson L."/>
            <person name="Teles M."/>
            <person name="MacKenzie S."/>
            <person name="Amaro C."/>
        </authorList>
    </citation>
    <scope>NUCLEOTIDE SEQUENCE</scope>
</reference>
<protein>
    <submittedName>
        <fullName evidence="1">Uncharacterized protein</fullName>
    </submittedName>
</protein>
<evidence type="ECO:0000313" key="1">
    <source>
        <dbReference type="EMBL" id="JAH42249.1"/>
    </source>
</evidence>
<organism evidence="1">
    <name type="scientific">Anguilla anguilla</name>
    <name type="common">European freshwater eel</name>
    <name type="synonym">Muraena anguilla</name>
    <dbReference type="NCBI Taxonomy" id="7936"/>
    <lineage>
        <taxon>Eukaryota</taxon>
        <taxon>Metazoa</taxon>
        <taxon>Chordata</taxon>
        <taxon>Craniata</taxon>
        <taxon>Vertebrata</taxon>
        <taxon>Euteleostomi</taxon>
        <taxon>Actinopterygii</taxon>
        <taxon>Neopterygii</taxon>
        <taxon>Teleostei</taxon>
        <taxon>Anguilliformes</taxon>
        <taxon>Anguillidae</taxon>
        <taxon>Anguilla</taxon>
    </lineage>
</organism>
<dbReference type="EMBL" id="GBXM01066328">
    <property type="protein sequence ID" value="JAH42249.1"/>
    <property type="molecule type" value="Transcribed_RNA"/>
</dbReference>
<dbReference type="AlphaFoldDB" id="A0A0E9SLM3"/>
<name>A0A0E9SLM3_ANGAN</name>
<reference evidence="1" key="1">
    <citation type="submission" date="2014-11" db="EMBL/GenBank/DDBJ databases">
        <authorList>
            <person name="Amaro Gonzalez C."/>
        </authorList>
    </citation>
    <scope>NUCLEOTIDE SEQUENCE</scope>
</reference>
<accession>A0A0E9SLM3</accession>
<sequence>MLILHLLEELAKSLSFLGVFKDILLPLCLLFLRLCHYHQLVVYLL</sequence>
<proteinExistence type="predicted"/>